<feature type="region of interest" description="Disordered" evidence="1">
    <location>
        <begin position="109"/>
        <end position="135"/>
    </location>
</feature>
<evidence type="ECO:0000256" key="2">
    <source>
        <dbReference type="SAM" id="Phobius"/>
    </source>
</evidence>
<name>A0A9P7UW48_9AGAR</name>
<feature type="compositionally biased region" description="Low complexity" evidence="1">
    <location>
        <begin position="109"/>
        <end position="131"/>
    </location>
</feature>
<organism evidence="3 4">
    <name type="scientific">Marasmius oreades</name>
    <name type="common">fairy-ring Marasmius</name>
    <dbReference type="NCBI Taxonomy" id="181124"/>
    <lineage>
        <taxon>Eukaryota</taxon>
        <taxon>Fungi</taxon>
        <taxon>Dikarya</taxon>
        <taxon>Basidiomycota</taxon>
        <taxon>Agaricomycotina</taxon>
        <taxon>Agaricomycetes</taxon>
        <taxon>Agaricomycetidae</taxon>
        <taxon>Agaricales</taxon>
        <taxon>Marasmiineae</taxon>
        <taxon>Marasmiaceae</taxon>
        <taxon>Marasmius</taxon>
    </lineage>
</organism>
<dbReference type="OrthoDB" id="3062482at2759"/>
<keyword evidence="4" id="KW-1185">Reference proteome</keyword>
<proteinExistence type="predicted"/>
<dbReference type="GeneID" id="66074495"/>
<keyword evidence="2" id="KW-1133">Transmembrane helix</keyword>
<protein>
    <recommendedName>
        <fullName evidence="5">Chitin deacetylase</fullName>
    </recommendedName>
</protein>
<evidence type="ECO:0000313" key="4">
    <source>
        <dbReference type="Proteomes" id="UP001049176"/>
    </source>
</evidence>
<dbReference type="RefSeq" id="XP_043011064.1">
    <property type="nucleotide sequence ID" value="XM_043149980.1"/>
</dbReference>
<dbReference type="AlphaFoldDB" id="A0A9P7UW48"/>
<keyword evidence="2" id="KW-0812">Transmembrane</keyword>
<evidence type="ECO:0000256" key="1">
    <source>
        <dbReference type="SAM" id="MobiDB-lite"/>
    </source>
</evidence>
<dbReference type="EMBL" id="CM032183">
    <property type="protein sequence ID" value="KAG7094594.1"/>
    <property type="molecule type" value="Genomic_DNA"/>
</dbReference>
<dbReference type="KEGG" id="more:E1B28_005419"/>
<evidence type="ECO:0000313" key="3">
    <source>
        <dbReference type="EMBL" id="KAG7094594.1"/>
    </source>
</evidence>
<dbReference type="Proteomes" id="UP001049176">
    <property type="component" value="Chromosome 3"/>
</dbReference>
<evidence type="ECO:0008006" key="5">
    <source>
        <dbReference type="Google" id="ProtNLM"/>
    </source>
</evidence>
<comment type="caution">
    <text evidence="3">The sequence shown here is derived from an EMBL/GenBank/DDBJ whole genome shotgun (WGS) entry which is preliminary data.</text>
</comment>
<feature type="transmembrane region" description="Helical" evidence="2">
    <location>
        <begin position="145"/>
        <end position="164"/>
    </location>
</feature>
<keyword evidence="2" id="KW-0472">Membrane</keyword>
<sequence>MAISTTDLDADVGTTGVTTESVDTAYKDFLATAQNGTFASKGTILLEHEVDNFTVSKAMQNYPQLKSAFKYIVPVGVALNKTHPYVETNYTLPSFEQYIAGITTLSSSPTSTTSPTSTNAGAAASASSSQSNNRNLKNAGTTTTVMFPMVCYIFTIAIGSLSVLL</sequence>
<accession>A0A9P7UW48</accession>
<reference evidence="3" key="1">
    <citation type="journal article" date="2021" name="Genome Biol. Evol.">
        <title>The assembled and annotated genome of the fairy-ring fungus Marasmius oreades.</title>
        <authorList>
            <person name="Hiltunen M."/>
            <person name="Ament-Velasquez S.L."/>
            <person name="Johannesson H."/>
        </authorList>
    </citation>
    <scope>NUCLEOTIDE SEQUENCE</scope>
    <source>
        <strain evidence="3">03SP1</strain>
    </source>
</reference>
<gene>
    <name evidence="3" type="ORF">E1B28_005419</name>
</gene>